<dbReference type="RefSeq" id="WP_155439388.1">
    <property type="nucleotide sequence ID" value="NZ_WNLA01000007.1"/>
</dbReference>
<evidence type="ECO:0000313" key="1">
    <source>
        <dbReference type="EMBL" id="MTW03000.1"/>
    </source>
</evidence>
<comment type="caution">
    <text evidence="1">The sequence shown here is derived from an EMBL/GenBank/DDBJ whole genome shotgun (WGS) entry which is preliminary data.</text>
</comment>
<evidence type="ECO:0000313" key="2">
    <source>
        <dbReference type="Proteomes" id="UP000484015"/>
    </source>
</evidence>
<dbReference type="EMBL" id="WNLA01000007">
    <property type="protein sequence ID" value="MTW03000.1"/>
    <property type="molecule type" value="Genomic_DNA"/>
</dbReference>
<dbReference type="PROSITE" id="PS51257">
    <property type="entry name" value="PROKAR_LIPOPROTEIN"/>
    <property type="match status" value="1"/>
</dbReference>
<gene>
    <name evidence="1" type="ORF">GM668_12990</name>
</gene>
<dbReference type="AlphaFoldDB" id="A0A6L6Q048"/>
<reference evidence="1 2" key="1">
    <citation type="submission" date="2019-11" db="EMBL/GenBank/DDBJ databases">
        <title>Type strains purchased from KCTC, JCM and DSMZ.</title>
        <authorList>
            <person name="Lu H."/>
        </authorList>
    </citation>
    <scope>NUCLEOTIDE SEQUENCE [LARGE SCALE GENOMIC DNA]</scope>
    <source>
        <strain evidence="1 2">KCTC 42409</strain>
    </source>
</reference>
<protein>
    <recommendedName>
        <fullName evidence="3">Lipoprotein</fullName>
    </recommendedName>
</protein>
<dbReference type="Proteomes" id="UP000484015">
    <property type="component" value="Unassembled WGS sequence"/>
</dbReference>
<keyword evidence="2" id="KW-1185">Reference proteome</keyword>
<name>A0A6L6Q048_9BURK</name>
<organism evidence="1 2">
    <name type="scientific">Pseudoduganella ginsengisoli</name>
    <dbReference type="NCBI Taxonomy" id="1462440"/>
    <lineage>
        <taxon>Bacteria</taxon>
        <taxon>Pseudomonadati</taxon>
        <taxon>Pseudomonadota</taxon>
        <taxon>Betaproteobacteria</taxon>
        <taxon>Burkholderiales</taxon>
        <taxon>Oxalobacteraceae</taxon>
        <taxon>Telluria group</taxon>
        <taxon>Pseudoduganella</taxon>
    </lineage>
</organism>
<proteinExistence type="predicted"/>
<accession>A0A6L6Q048</accession>
<evidence type="ECO:0008006" key="3">
    <source>
        <dbReference type="Google" id="ProtNLM"/>
    </source>
</evidence>
<dbReference type="OrthoDB" id="8739840at2"/>
<sequence length="423" mass="44777">MIKLAGLKNSSLRLEPLALAMAALVSLSACGGGGGMAEQMSAAVTPGTQGIAVGEPNPSALVDKAVFTKMAQGAACSDKLNRLYIIDNAQVFWDVAGSCADASYSQALFGATPELKRCSSGDSIAGPRTSCTDERYRETFDTIIKNRDKADLGLGTSHKIEVVDLTPQLKAGDTVPFEQLVVNQYSGNSEFKTAAVTDAKGWTVLWRQINANRTEVPVEPSIDFNKKMVLAVFTGYGDGCAGVSIVRTSVLEGVLHVEYAKAPPPAPDVACTMVVTSPVAVAVVDKFDGKISFDELKATPVKFKRIDAQMSATDKTAPFTATVTDELKLRKLWNQYVDAATPMPSIDFSTQTVLFAWGGLGMTCQSATFTGVTRAGGKLYASVQNRTPGPATDCIQGMKGAGDVVIIERSDEPVIFATSVAQF</sequence>